<keyword evidence="13" id="KW-1185">Reference proteome</keyword>
<keyword evidence="4" id="KW-0812">Transmembrane</keyword>
<comment type="caution">
    <text evidence="12">The sequence shown here is derived from an EMBL/GenBank/DDBJ whole genome shotgun (WGS) entry which is preliminary data.</text>
</comment>
<keyword evidence="10" id="KW-0407">Ion channel</keyword>
<evidence type="ECO:0000256" key="6">
    <source>
        <dbReference type="ARBA" id="ARBA00022958"/>
    </source>
</evidence>
<evidence type="ECO:0000256" key="1">
    <source>
        <dbReference type="ARBA" id="ARBA00004141"/>
    </source>
</evidence>
<dbReference type="AlphaFoldDB" id="A0A1Q9CCD1"/>
<dbReference type="GO" id="GO:0016020">
    <property type="term" value="C:membrane"/>
    <property type="evidence" value="ECO:0007669"/>
    <property type="project" value="UniProtKB-SubCell"/>
</dbReference>
<dbReference type="PANTHER" id="PTHR10027">
    <property type="entry name" value="CALCIUM-ACTIVATED POTASSIUM CHANNEL ALPHA CHAIN"/>
    <property type="match status" value="1"/>
</dbReference>
<dbReference type="Proteomes" id="UP000186817">
    <property type="component" value="Unassembled WGS sequence"/>
</dbReference>
<keyword evidence="7" id="KW-1133">Transmembrane helix</keyword>
<dbReference type="OrthoDB" id="420354at2759"/>
<gene>
    <name evidence="12" type="ORF">AK812_SmicGene38982</name>
</gene>
<evidence type="ECO:0000256" key="11">
    <source>
        <dbReference type="SAM" id="MobiDB-lite"/>
    </source>
</evidence>
<keyword evidence="5" id="KW-0631">Potassium channel</keyword>
<dbReference type="GO" id="GO:0005267">
    <property type="term" value="F:potassium channel activity"/>
    <property type="evidence" value="ECO:0007669"/>
    <property type="project" value="UniProtKB-KW"/>
</dbReference>
<protein>
    <submittedName>
        <fullName evidence="12">Uncharacterized protein</fullName>
    </submittedName>
</protein>
<evidence type="ECO:0000256" key="2">
    <source>
        <dbReference type="ARBA" id="ARBA00022448"/>
    </source>
</evidence>
<dbReference type="EMBL" id="LSRX01001366">
    <property type="protein sequence ID" value="OLP80582.1"/>
    <property type="molecule type" value="Genomic_DNA"/>
</dbReference>
<feature type="compositionally biased region" description="Basic and acidic residues" evidence="11">
    <location>
        <begin position="130"/>
        <end position="146"/>
    </location>
</feature>
<keyword evidence="8" id="KW-0406">Ion transport</keyword>
<reference evidence="12 13" key="1">
    <citation type="submission" date="2016-02" db="EMBL/GenBank/DDBJ databases">
        <title>Genome analysis of coral dinoflagellate symbionts highlights evolutionary adaptations to a symbiotic lifestyle.</title>
        <authorList>
            <person name="Aranda M."/>
            <person name="Li Y."/>
            <person name="Liew Y.J."/>
            <person name="Baumgarten S."/>
            <person name="Simakov O."/>
            <person name="Wilson M."/>
            <person name="Piel J."/>
            <person name="Ashoor H."/>
            <person name="Bougouffa S."/>
            <person name="Bajic V.B."/>
            <person name="Ryu T."/>
            <person name="Ravasi T."/>
            <person name="Bayer T."/>
            <person name="Micklem G."/>
            <person name="Kim H."/>
            <person name="Bhak J."/>
            <person name="Lajeunesse T.C."/>
            <person name="Voolstra C.R."/>
        </authorList>
    </citation>
    <scope>NUCLEOTIDE SEQUENCE [LARGE SCALE GENOMIC DNA]</scope>
    <source>
        <strain evidence="12 13">CCMP2467</strain>
    </source>
</reference>
<sequence>MAPKSGRKPTTISACLARAGFPQQLEAREAERTIAEVRRIARSCKAPVLSEEQLLSQLLRPVANLLLEFVPNFSSAAASSRLQFWRDAASVALGRTKAGAAYKQWLQTDAILIAAEHDLLTETLELPADRKRPLQGDAKREPEPAAKRLCASSGPSDRDPEALRRKQEMAETVRSCQEDLEALRATQAKDLEIFLEREERSMASRRARFHQTQADQVDQMQRQNMQIIADLRAQHLRELFSPCLWISSGEVQPWHGFYTLSTEDSTDTSPVYCKYNSSTPCLYAAKGEWCFSKNRANLVTKTGCGFVRSTSTAAAAPSVLLATGWRQLGEDRMWSSIDLRIEEVTNSTVEFVIVSLAGDEILRKSCVLSETVHYLRKQVQAARQSHDNIQLCLQNTRLRKSTPLGCLSLRPALTLWQLRSVPLCCLRPRLNTMSDLRQASLHRMHGLHSRVVIRRDVSQMCPAMGFLAGRGKCPAADWTASLSKRMGLVHGFNSPGGGEDSDVKVGRLKGMMGHEAPRAAPDLDSLKAHPRLTVLVVFHEESQPIWEQVVCFLHYFHQQSKILDKTIIVLSGVHPPSSILEEWEDQSCCFLVGKLTNTKNLMHAGVEAARNVIIMGRKRPEESVKLRTTALADAECVTLAGYIEQALAQQNAITGWRASQSVLYEFGYTDSVFLTGHLFEVAQRPAAMRLAKRLGKTLVVENSEAPTVASSRRSGLGSNKQGTRMDRLNRDLDKGSFALNESFAAGQAFTLDFFGGLLGHIYKFPASIEFLQMVLMPDRTDQRSELWQVPCPTEWVGRTFGSLVLELLQESSSERKAFGNWSGCAVPVALYRQSRDRFLTPSSSGFTSTLPGFDSQLEASDLITVVAPKSFIEAQPRVTRSNWVDSTTFASEASLSSETPEDMGVISVREADMTKAVVEADPAEGSVAVCHSLSPGSMLHVDNPVQVSAHE</sequence>
<evidence type="ECO:0000256" key="7">
    <source>
        <dbReference type="ARBA" id="ARBA00022989"/>
    </source>
</evidence>
<evidence type="ECO:0000256" key="4">
    <source>
        <dbReference type="ARBA" id="ARBA00022692"/>
    </source>
</evidence>
<name>A0A1Q9CCD1_SYMMI</name>
<comment type="subcellular location">
    <subcellularLocation>
        <location evidence="1">Membrane</location>
        <topology evidence="1">Multi-pass membrane protein</topology>
    </subcellularLocation>
</comment>
<keyword evidence="3" id="KW-0633">Potassium transport</keyword>
<keyword evidence="2" id="KW-0813">Transport</keyword>
<evidence type="ECO:0000256" key="10">
    <source>
        <dbReference type="ARBA" id="ARBA00023303"/>
    </source>
</evidence>
<proteinExistence type="predicted"/>
<organism evidence="12 13">
    <name type="scientific">Symbiodinium microadriaticum</name>
    <name type="common">Dinoflagellate</name>
    <name type="synonym">Zooxanthella microadriatica</name>
    <dbReference type="NCBI Taxonomy" id="2951"/>
    <lineage>
        <taxon>Eukaryota</taxon>
        <taxon>Sar</taxon>
        <taxon>Alveolata</taxon>
        <taxon>Dinophyceae</taxon>
        <taxon>Suessiales</taxon>
        <taxon>Symbiodiniaceae</taxon>
        <taxon>Symbiodinium</taxon>
    </lineage>
</organism>
<keyword evidence="9" id="KW-0472">Membrane</keyword>
<evidence type="ECO:0000256" key="3">
    <source>
        <dbReference type="ARBA" id="ARBA00022538"/>
    </source>
</evidence>
<feature type="compositionally biased region" description="Basic and acidic residues" evidence="11">
    <location>
        <begin position="156"/>
        <end position="170"/>
    </location>
</feature>
<evidence type="ECO:0000313" key="12">
    <source>
        <dbReference type="EMBL" id="OLP80582.1"/>
    </source>
</evidence>
<evidence type="ECO:0000313" key="13">
    <source>
        <dbReference type="Proteomes" id="UP000186817"/>
    </source>
</evidence>
<evidence type="ECO:0000256" key="8">
    <source>
        <dbReference type="ARBA" id="ARBA00023065"/>
    </source>
</evidence>
<keyword evidence="6" id="KW-0630">Potassium</keyword>
<accession>A0A1Q9CCD1</accession>
<feature type="region of interest" description="Disordered" evidence="11">
    <location>
        <begin position="130"/>
        <end position="170"/>
    </location>
</feature>
<dbReference type="InterPro" id="IPR047871">
    <property type="entry name" value="K_chnl_Slo-like"/>
</dbReference>
<evidence type="ECO:0000256" key="9">
    <source>
        <dbReference type="ARBA" id="ARBA00023136"/>
    </source>
</evidence>
<evidence type="ECO:0000256" key="5">
    <source>
        <dbReference type="ARBA" id="ARBA00022826"/>
    </source>
</evidence>
<dbReference type="PANTHER" id="PTHR10027:SF10">
    <property type="entry name" value="SLOWPOKE 2, ISOFORM D"/>
    <property type="match status" value="1"/>
</dbReference>